<dbReference type="InterPro" id="IPR010310">
    <property type="entry name" value="T7SS_ESAT-6-like"/>
</dbReference>
<evidence type="ECO:0000256" key="1">
    <source>
        <dbReference type="RuleBase" id="RU362001"/>
    </source>
</evidence>
<keyword evidence="3" id="KW-1185">Reference proteome</keyword>
<dbReference type="OrthoDB" id="4308755at2"/>
<dbReference type="EMBL" id="CP031194">
    <property type="protein sequence ID" value="AXG80613.1"/>
    <property type="molecule type" value="Genomic_DNA"/>
</dbReference>
<sequence length="98" mass="10568">MADDGTMIVTYGSLDQAAGSIREQAKKLGMTLDAIKAQIQSVADVWEGEAKQAYHQEQAKWDKDAAEIQANLAKIATAVDDANVAYRSGDKRAAANFH</sequence>
<dbReference type="AlphaFoldDB" id="A0A345HV89"/>
<dbReference type="InterPro" id="IPR036689">
    <property type="entry name" value="ESAT-6-like_sf"/>
</dbReference>
<accession>A0A345HV89</accession>
<dbReference type="RefSeq" id="WP_114662534.1">
    <property type="nucleotide sequence ID" value="NZ_CP031194.1"/>
</dbReference>
<dbReference type="Pfam" id="PF06013">
    <property type="entry name" value="WXG100"/>
    <property type="match status" value="1"/>
</dbReference>
<dbReference type="KEGG" id="spad:DVK44_26360"/>
<name>A0A345HV89_9ACTN</name>
<dbReference type="NCBIfam" id="TIGR03930">
    <property type="entry name" value="WXG100_ESAT6"/>
    <property type="match status" value="1"/>
</dbReference>
<comment type="similarity">
    <text evidence="1">Belongs to the WXG100 family.</text>
</comment>
<dbReference type="Proteomes" id="UP000253868">
    <property type="component" value="Chromosome"/>
</dbReference>
<dbReference type="SUPFAM" id="SSF140453">
    <property type="entry name" value="EsxAB dimer-like"/>
    <property type="match status" value="1"/>
</dbReference>
<reference evidence="3" key="1">
    <citation type="submission" date="2018-07" db="EMBL/GenBank/DDBJ databases">
        <authorList>
            <person name="Zhao J."/>
        </authorList>
    </citation>
    <scope>NUCLEOTIDE SEQUENCE [LARGE SCALE GENOMIC DNA]</scope>
    <source>
        <strain evidence="3">GSSD-12</strain>
    </source>
</reference>
<protein>
    <recommendedName>
        <fullName evidence="1">ESAT-6-like protein</fullName>
    </recommendedName>
</protein>
<proteinExistence type="inferred from homology"/>
<evidence type="ECO:0000313" key="3">
    <source>
        <dbReference type="Proteomes" id="UP000253868"/>
    </source>
</evidence>
<evidence type="ECO:0000313" key="2">
    <source>
        <dbReference type="EMBL" id="AXG80613.1"/>
    </source>
</evidence>
<organism evidence="2 3">
    <name type="scientific">Streptomyces paludis</name>
    <dbReference type="NCBI Taxonomy" id="2282738"/>
    <lineage>
        <taxon>Bacteria</taxon>
        <taxon>Bacillati</taxon>
        <taxon>Actinomycetota</taxon>
        <taxon>Actinomycetes</taxon>
        <taxon>Kitasatosporales</taxon>
        <taxon>Streptomycetaceae</taxon>
        <taxon>Streptomyces</taxon>
    </lineage>
</organism>
<dbReference type="Gene3D" id="1.10.287.1060">
    <property type="entry name" value="ESAT-6-like"/>
    <property type="match status" value="1"/>
</dbReference>
<gene>
    <name evidence="2" type="ORF">DVK44_26360</name>
</gene>